<comment type="caution">
    <text evidence="3">The sequence shown here is derived from an EMBL/GenBank/DDBJ whole genome shotgun (WGS) entry which is preliminary data.</text>
</comment>
<evidence type="ECO:0000259" key="2">
    <source>
        <dbReference type="PROSITE" id="PS51910"/>
    </source>
</evidence>
<evidence type="ECO:0000313" key="3">
    <source>
        <dbReference type="EMBL" id="MFC0391086.1"/>
    </source>
</evidence>
<dbReference type="InterPro" id="IPR001223">
    <property type="entry name" value="Glyco_hydro18_cat"/>
</dbReference>
<dbReference type="RefSeq" id="WP_204818246.1">
    <property type="nucleotide sequence ID" value="NZ_JANHOF010000004.1"/>
</dbReference>
<feature type="signal peptide" evidence="1">
    <location>
        <begin position="1"/>
        <end position="22"/>
    </location>
</feature>
<evidence type="ECO:0000313" key="4">
    <source>
        <dbReference type="Proteomes" id="UP001589818"/>
    </source>
</evidence>
<gene>
    <name evidence="3" type="ORF">ACFFJ8_06825</name>
</gene>
<dbReference type="PROSITE" id="PS51910">
    <property type="entry name" value="GH18_2"/>
    <property type="match status" value="1"/>
</dbReference>
<accession>A0ABV6J5G8</accession>
<evidence type="ECO:0000256" key="1">
    <source>
        <dbReference type="SAM" id="SignalP"/>
    </source>
</evidence>
<dbReference type="EMBL" id="JBHLVF010000010">
    <property type="protein sequence ID" value="MFC0391086.1"/>
    <property type="molecule type" value="Genomic_DNA"/>
</dbReference>
<dbReference type="Pfam" id="PF00704">
    <property type="entry name" value="Glyco_hydro_18"/>
    <property type="match status" value="1"/>
</dbReference>
<dbReference type="InterPro" id="IPR029070">
    <property type="entry name" value="Chitinase_insertion_sf"/>
</dbReference>
<reference evidence="3 4" key="1">
    <citation type="submission" date="2024-09" db="EMBL/GenBank/DDBJ databases">
        <authorList>
            <person name="Sun Q."/>
            <person name="Mori K."/>
        </authorList>
    </citation>
    <scope>NUCLEOTIDE SEQUENCE [LARGE SCALE GENOMIC DNA]</scope>
    <source>
        <strain evidence="3 4">CCM 4839</strain>
    </source>
</reference>
<dbReference type="GO" id="GO:0016787">
    <property type="term" value="F:hydrolase activity"/>
    <property type="evidence" value="ECO:0007669"/>
    <property type="project" value="UniProtKB-KW"/>
</dbReference>
<dbReference type="InterPro" id="IPR011583">
    <property type="entry name" value="Chitinase_II/V-like_cat"/>
</dbReference>
<dbReference type="Proteomes" id="UP001589818">
    <property type="component" value="Unassembled WGS sequence"/>
</dbReference>
<name>A0ABV6J5G8_9BACL</name>
<proteinExistence type="predicted"/>
<dbReference type="Gene3D" id="3.20.20.80">
    <property type="entry name" value="Glycosidases"/>
    <property type="match status" value="1"/>
</dbReference>
<feature type="chain" id="PRO_5046988012" evidence="1">
    <location>
        <begin position="23"/>
        <end position="638"/>
    </location>
</feature>
<organism evidence="3 4">
    <name type="scientific">Paenibacillus mendelii</name>
    <dbReference type="NCBI Taxonomy" id="206163"/>
    <lineage>
        <taxon>Bacteria</taxon>
        <taxon>Bacillati</taxon>
        <taxon>Bacillota</taxon>
        <taxon>Bacilli</taxon>
        <taxon>Bacillales</taxon>
        <taxon>Paenibacillaceae</taxon>
        <taxon>Paenibacillus</taxon>
    </lineage>
</organism>
<keyword evidence="3" id="KW-0378">Hydrolase</keyword>
<sequence>MRIKWSLMIALILALQAGLATAGTASASSASHATQFRVYQNDEALKEFASEAQALAYAKSFAYSHVEKIEGRVWMWDNFPRYKVYDSGFSTDNREFRTLAEARTFAKKLRFAQIRDLQQPGWVEGTYPNYQLYQGDKTLPEWSFATIAEAKKAAKYYTNMHVMELATNQWVWDNLTAAQKTAQRSKTPVYDIIVNGESTGSTKYAFLLDAIRASAKIAGSSVMNTATGQTVHASPAPYTLMQNGKTVRTFYSLGSAIFFAKQFAFASVVKDGSTWWTNVPYLTVTQGDRKLGQFHTRKSAVATAAAYADSVVTTESGRAIWNNKSKLLYLAWNGTSRSSTIEAQVSQTQGLDIDSPSWFELASADGTLTDSSDPALVETMRKSGIQLMPLVHNQFDSVMTSAFLRNSAAQTKFTQALIGRLVELKAAGINLDFEALAGGDRALYTAFVRNFTKAAHQKGLSVSIDLPRGDVSWNHKTAYDHAALADIVDTIMIMAYDQHWKGSDKAGSVGELRWVEDGVKQFLDYGIPRSKLMLGIPFYVREWRIDGNGKLIDNKAILMKDIPAIIQENGAKGVLDAKSGQLKYTYYKNGYKHVFWAETASTVKARIALAKKYDLAGVAIWRLGYESADLWTMMLQQK</sequence>
<dbReference type="PANTHER" id="PTHR46066">
    <property type="entry name" value="CHITINASE DOMAIN-CONTAINING PROTEIN 1 FAMILY MEMBER"/>
    <property type="match status" value="1"/>
</dbReference>
<dbReference type="PANTHER" id="PTHR46066:SF2">
    <property type="entry name" value="CHITINASE DOMAIN-CONTAINING PROTEIN 1"/>
    <property type="match status" value="1"/>
</dbReference>
<dbReference type="InterPro" id="IPR017853">
    <property type="entry name" value="GH"/>
</dbReference>
<keyword evidence="4" id="KW-1185">Reference proteome</keyword>
<protein>
    <submittedName>
        <fullName evidence="3">Glycosyl hydrolase family 18 protein</fullName>
    </submittedName>
</protein>
<dbReference type="SUPFAM" id="SSF51445">
    <property type="entry name" value="(Trans)glycosidases"/>
    <property type="match status" value="1"/>
</dbReference>
<dbReference type="SMART" id="SM00636">
    <property type="entry name" value="Glyco_18"/>
    <property type="match status" value="1"/>
</dbReference>
<feature type="domain" description="GH18" evidence="2">
    <location>
        <begin position="323"/>
        <end position="638"/>
    </location>
</feature>
<keyword evidence="1" id="KW-0732">Signal</keyword>
<dbReference type="Gene3D" id="3.10.50.10">
    <property type="match status" value="1"/>
</dbReference>